<feature type="transmembrane region" description="Helical" evidence="7">
    <location>
        <begin position="390"/>
        <end position="409"/>
    </location>
</feature>
<evidence type="ECO:0000256" key="1">
    <source>
        <dbReference type="ARBA" id="ARBA00004651"/>
    </source>
</evidence>
<dbReference type="PANTHER" id="PTHR30347">
    <property type="entry name" value="POTASSIUM CHANNEL RELATED"/>
    <property type="match status" value="1"/>
</dbReference>
<keyword evidence="4 7" id="KW-0812">Transmembrane</keyword>
<feature type="transmembrane region" description="Helical" evidence="7">
    <location>
        <begin position="310"/>
        <end position="333"/>
    </location>
</feature>
<evidence type="ECO:0000256" key="3">
    <source>
        <dbReference type="ARBA" id="ARBA00022475"/>
    </source>
</evidence>
<dbReference type="InterPro" id="IPR006685">
    <property type="entry name" value="MscS_channel_2nd"/>
</dbReference>
<name>A0ABX0K945_9PROT</name>
<feature type="transmembrane region" description="Helical" evidence="7">
    <location>
        <begin position="663"/>
        <end position="681"/>
    </location>
</feature>
<evidence type="ECO:0000256" key="5">
    <source>
        <dbReference type="ARBA" id="ARBA00022989"/>
    </source>
</evidence>
<dbReference type="Pfam" id="PF00924">
    <property type="entry name" value="MS_channel_2nd"/>
    <property type="match status" value="1"/>
</dbReference>
<comment type="subcellular location">
    <subcellularLocation>
        <location evidence="1">Cell membrane</location>
        <topology evidence="1">Multi-pass membrane protein</topology>
    </subcellularLocation>
</comment>
<dbReference type="Gene3D" id="3.30.70.100">
    <property type="match status" value="1"/>
</dbReference>
<accession>A0ABX0K945</accession>
<dbReference type="InterPro" id="IPR011014">
    <property type="entry name" value="MscS_channel_TM-2"/>
</dbReference>
<feature type="transmembrane region" description="Helical" evidence="7">
    <location>
        <begin position="463"/>
        <end position="484"/>
    </location>
</feature>
<protein>
    <submittedName>
        <fullName evidence="11">DUF3772 domain-containing protein</fullName>
    </submittedName>
</protein>
<reference evidence="11 12" key="1">
    <citation type="journal article" date="2020" name="Int. J. Syst. Evol. Microbiol.">
        <title>Novel acetic acid bacteria from cider fermentations: Acetobacter conturbans sp. nov. and Acetobacter fallax sp. nov.</title>
        <authorList>
            <person name="Sombolestani A.S."/>
            <person name="Cleenwerck I."/>
            <person name="Cnockaert M."/>
            <person name="Borremans W."/>
            <person name="Wieme A.D."/>
            <person name="De Vuyst L."/>
            <person name="Vandamme P."/>
        </authorList>
    </citation>
    <scope>NUCLEOTIDE SEQUENCE [LARGE SCALE GENOMIC DNA]</scope>
    <source>
        <strain evidence="11 12">LMG 1637</strain>
    </source>
</reference>
<feature type="transmembrane region" description="Helical" evidence="7">
    <location>
        <begin position="415"/>
        <end position="436"/>
    </location>
</feature>
<evidence type="ECO:0000259" key="9">
    <source>
        <dbReference type="Pfam" id="PF12607"/>
    </source>
</evidence>
<dbReference type="Pfam" id="PF21082">
    <property type="entry name" value="MS_channel_3rd"/>
    <property type="match status" value="1"/>
</dbReference>
<keyword evidence="12" id="KW-1185">Reference proteome</keyword>
<feature type="transmembrane region" description="Helical" evidence="7">
    <location>
        <begin position="267"/>
        <end position="289"/>
    </location>
</feature>
<evidence type="ECO:0000256" key="6">
    <source>
        <dbReference type="ARBA" id="ARBA00023136"/>
    </source>
</evidence>
<dbReference type="PANTHER" id="PTHR30347:SF9">
    <property type="entry name" value="MINICONDUCTANCE MECHANOSENSITIVE CHANNEL MSCM"/>
    <property type="match status" value="1"/>
</dbReference>
<feature type="domain" description="Mechanosensitive ion channel MscS" evidence="8">
    <location>
        <begin position="680"/>
        <end position="745"/>
    </location>
</feature>
<organism evidence="11 12">
    <name type="scientific">Acetobacter fallax</name>
    <dbReference type="NCBI Taxonomy" id="1737473"/>
    <lineage>
        <taxon>Bacteria</taxon>
        <taxon>Pseudomonadati</taxon>
        <taxon>Pseudomonadota</taxon>
        <taxon>Alphaproteobacteria</taxon>
        <taxon>Acetobacterales</taxon>
        <taxon>Acetobacteraceae</taxon>
        <taxon>Acetobacter</taxon>
    </lineage>
</organism>
<evidence type="ECO:0000256" key="2">
    <source>
        <dbReference type="ARBA" id="ARBA00008017"/>
    </source>
</evidence>
<evidence type="ECO:0000313" key="11">
    <source>
        <dbReference type="EMBL" id="NHO31728.1"/>
    </source>
</evidence>
<evidence type="ECO:0000313" key="12">
    <source>
        <dbReference type="Proteomes" id="UP000615326"/>
    </source>
</evidence>
<feature type="domain" description="DUF3772" evidence="9">
    <location>
        <begin position="194"/>
        <end position="253"/>
    </location>
</feature>
<dbReference type="InterPro" id="IPR022249">
    <property type="entry name" value="DUF3772"/>
</dbReference>
<dbReference type="SUPFAM" id="SSF82689">
    <property type="entry name" value="Mechanosensitive channel protein MscS (YggB), C-terminal domain"/>
    <property type="match status" value="1"/>
</dbReference>
<comment type="caution">
    <text evidence="11">The sequence shown here is derived from an EMBL/GenBank/DDBJ whole genome shotgun (WGS) entry which is preliminary data.</text>
</comment>
<dbReference type="EMBL" id="WOSW01000004">
    <property type="protein sequence ID" value="NHO31728.1"/>
    <property type="molecule type" value="Genomic_DNA"/>
</dbReference>
<dbReference type="Pfam" id="PF12607">
    <property type="entry name" value="DUF3772"/>
    <property type="match status" value="1"/>
</dbReference>
<dbReference type="Gene3D" id="2.30.30.60">
    <property type="match status" value="1"/>
</dbReference>
<sequence>MPFPIRARTSKPPRPRRPALTAILCLLSLICGPVGQTALLASAAGLGLVATTTTADARATDATVPGVTAPDTGTTTGTTGTQDTLFAVPASIAPDSALDALDKTIRDVFRTRIDASSSRNASTVAELSQRAGAAETRANAMVAQLEPYEKIFRSMLDVLGPAPAKDAPPEDATLTEHRNRLLAAQRDLTGRLTRARLYALQAHQLVLVLGQRNNAAQQAMLLQRFPSPLAPAFWSHLSAEFASDLTRGRDFVSEAAQTVATTAQSSALPTLLICLFGAGVLFAAPFFLLNQTRRAAARLLPVGRVRRVGAAVLYSVCCGAFSGFGAMVFWIGITGATDVDGSDLARFASFVGAQIPLVGFILGAAAAILSPGKPDWRVVPLCDSAARAMAPYALWFALLLLLRGALRYIDTEAGLGQFGIQAADIVFVFAAAPLLFMTPRQIVRQSDADADDTPLLQSTIGRVVRVLAFFVSIFCVAASLMGYIPLGYTTLSWICSMVVTLLGLSLVFLLINDLATTVFTSAGPLGAHLVRLGIAPRLVDQGSTVISGLLSVFLVFIAVAVAQSGGDFDFSVIFGNIEKVVFGQNIGGVSLSFDVIVKCIAVPVIGYYLIHLVQNWLRNRLFPTTALDLGAQTSIVTIFTYTAWILVGLTIMSTIGITVKSMTWVVSALSVGIGFGLQSIVQNFVSGIILLAERPVTIGDLVQINGTTGDIRRISVRSTDIGLSDGSTMIVPNSQFITSAVRNVTLGHPTGAMSVSIGLPLGTDLSKAVGVMSKALESVPGLLKDPAPTVTIASIAVDTVTLTASAKTSSPRNVDAAANAVRLALWSALHENGIVATVAPTS</sequence>
<dbReference type="InterPro" id="IPR010920">
    <property type="entry name" value="LSM_dom_sf"/>
</dbReference>
<dbReference type="Gene3D" id="1.10.287.1260">
    <property type="match status" value="1"/>
</dbReference>
<gene>
    <name evidence="11" type="ORF">GOB84_03975</name>
</gene>
<dbReference type="InterPro" id="IPR023408">
    <property type="entry name" value="MscS_beta-dom_sf"/>
</dbReference>
<feature type="transmembrane region" description="Helical" evidence="7">
    <location>
        <begin position="630"/>
        <end position="651"/>
    </location>
</feature>
<evidence type="ECO:0000256" key="4">
    <source>
        <dbReference type="ARBA" id="ARBA00022692"/>
    </source>
</evidence>
<feature type="transmembrane region" description="Helical" evidence="7">
    <location>
        <begin position="490"/>
        <end position="511"/>
    </location>
</feature>
<keyword evidence="3" id="KW-1003">Cell membrane</keyword>
<keyword evidence="6 7" id="KW-0472">Membrane</keyword>
<dbReference type="InterPro" id="IPR049278">
    <property type="entry name" value="MS_channel_C"/>
</dbReference>
<comment type="similarity">
    <text evidence="2">Belongs to the MscS (TC 1.A.23) family.</text>
</comment>
<dbReference type="InterPro" id="IPR011066">
    <property type="entry name" value="MscS_channel_C_sf"/>
</dbReference>
<feature type="transmembrane region" description="Helical" evidence="7">
    <location>
        <begin position="545"/>
        <end position="565"/>
    </location>
</feature>
<keyword evidence="5 7" id="KW-1133">Transmembrane helix</keyword>
<proteinExistence type="inferred from homology"/>
<evidence type="ECO:0000256" key="7">
    <source>
        <dbReference type="SAM" id="Phobius"/>
    </source>
</evidence>
<evidence type="ECO:0000259" key="10">
    <source>
        <dbReference type="Pfam" id="PF21082"/>
    </source>
</evidence>
<feature type="transmembrane region" description="Helical" evidence="7">
    <location>
        <begin position="345"/>
        <end position="369"/>
    </location>
</feature>
<dbReference type="InterPro" id="IPR052702">
    <property type="entry name" value="MscS-like_channel"/>
</dbReference>
<dbReference type="SUPFAM" id="SSF82861">
    <property type="entry name" value="Mechanosensitive channel protein MscS (YggB), transmembrane region"/>
    <property type="match status" value="1"/>
</dbReference>
<dbReference type="Proteomes" id="UP000615326">
    <property type="component" value="Unassembled WGS sequence"/>
</dbReference>
<dbReference type="SUPFAM" id="SSF50182">
    <property type="entry name" value="Sm-like ribonucleoproteins"/>
    <property type="match status" value="1"/>
</dbReference>
<evidence type="ECO:0000259" key="8">
    <source>
        <dbReference type="Pfam" id="PF00924"/>
    </source>
</evidence>
<feature type="domain" description="Mechanosensitive ion channel MscS C-terminal" evidence="10">
    <location>
        <begin position="755"/>
        <end position="834"/>
    </location>
</feature>